<dbReference type="Pfam" id="PF00534">
    <property type="entry name" value="Glycos_transf_1"/>
    <property type="match status" value="1"/>
</dbReference>
<dbReference type="PANTHER" id="PTHR12526">
    <property type="entry name" value="GLYCOSYLTRANSFERASE"/>
    <property type="match status" value="1"/>
</dbReference>
<evidence type="ECO:0000259" key="2">
    <source>
        <dbReference type="Pfam" id="PF00534"/>
    </source>
</evidence>
<dbReference type="CDD" id="cd03801">
    <property type="entry name" value="GT4_PimA-like"/>
    <property type="match status" value="1"/>
</dbReference>
<organism evidence="3 4">
    <name type="scientific">Microbacterium yannicii</name>
    <dbReference type="NCBI Taxonomy" id="671622"/>
    <lineage>
        <taxon>Bacteria</taxon>
        <taxon>Bacillati</taxon>
        <taxon>Actinomycetota</taxon>
        <taxon>Actinomycetes</taxon>
        <taxon>Micrococcales</taxon>
        <taxon>Microbacteriaceae</taxon>
        <taxon>Microbacterium</taxon>
    </lineage>
</organism>
<dbReference type="RefSeq" id="WP_194414465.1">
    <property type="nucleotide sequence ID" value="NZ_BAABKZ010000002.1"/>
</dbReference>
<feature type="domain" description="Glycosyl transferase family 1" evidence="2">
    <location>
        <begin position="200"/>
        <end position="352"/>
    </location>
</feature>
<sequence length="384" mass="41237">MTHSQDQQAAPSLNLVFVDHSGQPGGGQLGLQRYLGQPSSHKRKVVFVAGGPVTGQLQDKGVETTVVFPNEPYSRRLLLRSIPRLRAILKSHDSNTIVIANSGYAALALALSGVPSRGMVNYLRTEAAPPDSTRLKRWFDTNVVLRRFAGYLANSEWTRGTLPPILASRPARVAYPLSGVDTSDSQGRVAPLSGQHAIRIASFSRLDRWKGIDTLIDAVELVAKANPGTDLRLDIYGGQFFADAAFADELEAKAAQGRVPTTFHGHIDDVPTRLRTTDIVVVPSRHPEPFGQVVAQAITHGCVTIISNHGGAIEQVTDGVNGLTFEPGDAASLAATLERCIHDPEEAARLAAHAGTFGESMNDRVLASAFDTAITQLSEEMLRA</sequence>
<comment type="caution">
    <text evidence="3">The sequence shown here is derived from an EMBL/GenBank/DDBJ whole genome shotgun (WGS) entry which is preliminary data.</text>
</comment>
<name>A0ABP9ME66_9MICO</name>
<accession>A0ABP9ME66</accession>
<protein>
    <submittedName>
        <fullName evidence="3">Glycosyltransferase family 4 protein</fullName>
    </submittedName>
</protein>
<evidence type="ECO:0000313" key="3">
    <source>
        <dbReference type="EMBL" id="GAA5093707.1"/>
    </source>
</evidence>
<dbReference type="EMBL" id="BAABKZ010000002">
    <property type="protein sequence ID" value="GAA5093707.1"/>
    <property type="molecule type" value="Genomic_DNA"/>
</dbReference>
<keyword evidence="4" id="KW-1185">Reference proteome</keyword>
<evidence type="ECO:0000256" key="1">
    <source>
        <dbReference type="ARBA" id="ARBA00022679"/>
    </source>
</evidence>
<gene>
    <name evidence="3" type="ORF">GCM10025760_24200</name>
</gene>
<dbReference type="SUPFAM" id="SSF53756">
    <property type="entry name" value="UDP-Glycosyltransferase/glycogen phosphorylase"/>
    <property type="match status" value="1"/>
</dbReference>
<dbReference type="Gene3D" id="3.40.50.2000">
    <property type="entry name" value="Glycogen Phosphorylase B"/>
    <property type="match status" value="2"/>
</dbReference>
<keyword evidence="1" id="KW-0808">Transferase</keyword>
<proteinExistence type="predicted"/>
<reference evidence="4" key="1">
    <citation type="journal article" date="2019" name="Int. J. Syst. Evol. Microbiol.">
        <title>The Global Catalogue of Microorganisms (GCM) 10K type strain sequencing project: providing services to taxonomists for standard genome sequencing and annotation.</title>
        <authorList>
            <consortium name="The Broad Institute Genomics Platform"/>
            <consortium name="The Broad Institute Genome Sequencing Center for Infectious Disease"/>
            <person name="Wu L."/>
            <person name="Ma J."/>
        </authorList>
    </citation>
    <scope>NUCLEOTIDE SEQUENCE [LARGE SCALE GENOMIC DNA]</scope>
    <source>
        <strain evidence="4">JCM 18959</strain>
    </source>
</reference>
<evidence type="ECO:0000313" key="4">
    <source>
        <dbReference type="Proteomes" id="UP001501407"/>
    </source>
</evidence>
<dbReference type="Proteomes" id="UP001501407">
    <property type="component" value="Unassembled WGS sequence"/>
</dbReference>
<dbReference type="InterPro" id="IPR001296">
    <property type="entry name" value="Glyco_trans_1"/>
</dbReference>